<dbReference type="SUPFAM" id="SSF103025">
    <property type="entry name" value="Folate-binding domain"/>
    <property type="match status" value="1"/>
</dbReference>
<dbReference type="InterPro" id="IPR007375">
    <property type="entry name" value="SoxG"/>
</dbReference>
<dbReference type="OrthoDB" id="9814782at2"/>
<comment type="caution">
    <text evidence="1">The sequence shown here is derived from an EMBL/GenBank/DDBJ whole genome shotgun (WGS) entry which is preliminary data.</text>
</comment>
<dbReference type="AlphaFoldDB" id="A0A327Z9Z4"/>
<reference evidence="1 2" key="1">
    <citation type="submission" date="2018-06" db="EMBL/GenBank/DDBJ databases">
        <title>Genomic Encyclopedia of Type Strains, Phase III (KMG-III): the genomes of soil and plant-associated and newly described type strains.</title>
        <authorList>
            <person name="Whitman W."/>
        </authorList>
    </citation>
    <scope>NUCLEOTIDE SEQUENCE [LARGE SCALE GENOMIC DNA]</scope>
    <source>
        <strain evidence="1 2">CGMCC 4.7090</strain>
    </source>
</reference>
<dbReference type="Pfam" id="PF04268">
    <property type="entry name" value="SoxG"/>
    <property type="match status" value="1"/>
</dbReference>
<keyword evidence="2" id="KW-1185">Reference proteome</keyword>
<protein>
    <submittedName>
        <fullName evidence="1">Sarcosine oxidase subunit gamma</fullName>
    </submittedName>
</protein>
<dbReference type="Gene3D" id="3.30.70.1520">
    <property type="entry name" value="Heterotetrameric sarcosine oxidase"/>
    <property type="match status" value="1"/>
</dbReference>
<dbReference type="Proteomes" id="UP000249341">
    <property type="component" value="Unassembled WGS sequence"/>
</dbReference>
<dbReference type="RefSeq" id="WP_111650824.1">
    <property type="nucleotide sequence ID" value="NZ_JACHWI010000006.1"/>
</dbReference>
<dbReference type="Gene3D" id="3.30.1360.120">
    <property type="entry name" value="Probable tRNA modification gtpase trme, domain 1"/>
    <property type="match status" value="1"/>
</dbReference>
<dbReference type="EMBL" id="QLMJ01000009">
    <property type="protein sequence ID" value="RAK35776.1"/>
    <property type="molecule type" value="Genomic_DNA"/>
</dbReference>
<gene>
    <name evidence="1" type="ORF">B0I29_109250</name>
</gene>
<evidence type="ECO:0000313" key="2">
    <source>
        <dbReference type="Proteomes" id="UP000249341"/>
    </source>
</evidence>
<name>A0A327Z9Z4_9ACTN</name>
<accession>A0A327Z9Z4</accession>
<dbReference type="InterPro" id="IPR027266">
    <property type="entry name" value="TrmE/GcvT-like"/>
</dbReference>
<sequence length="167" mass="17943">MAEQNSPLGGFRFPEGPVTIAEIPFLTQINIRKEPDSSLPLSAGTSSRSGDVDILWLGPDEWLAVGPPGGFTEHHWEGSVVDVSAQRTTISLRGPHVRDLLALGCATDLHPGVFGVGACVQTTLAHAPVIILRRESEFWVLVRASFATHLAGWLVDASREFAVEALP</sequence>
<organism evidence="1 2">
    <name type="scientific">Actinoplanes lutulentus</name>
    <dbReference type="NCBI Taxonomy" id="1287878"/>
    <lineage>
        <taxon>Bacteria</taxon>
        <taxon>Bacillati</taxon>
        <taxon>Actinomycetota</taxon>
        <taxon>Actinomycetes</taxon>
        <taxon>Micromonosporales</taxon>
        <taxon>Micromonosporaceae</taxon>
        <taxon>Actinoplanes</taxon>
    </lineage>
</organism>
<proteinExistence type="predicted"/>
<evidence type="ECO:0000313" key="1">
    <source>
        <dbReference type="EMBL" id="RAK35776.1"/>
    </source>
</evidence>